<evidence type="ECO:0000313" key="1">
    <source>
        <dbReference type="EMBL" id="MBW61534.1"/>
    </source>
</evidence>
<reference evidence="1" key="1">
    <citation type="submission" date="2018-01" db="EMBL/GenBank/DDBJ databases">
        <title>An insight into the sialome of Amazonian anophelines.</title>
        <authorList>
            <person name="Ribeiro J.M."/>
            <person name="Scarpassa V."/>
            <person name="Calvo E."/>
        </authorList>
    </citation>
    <scope>NUCLEOTIDE SEQUENCE</scope>
    <source>
        <tissue evidence="1">Salivary glands</tissue>
    </source>
</reference>
<sequence length="106" mass="11222">MLLLLLVVRIVTLAIRTITIILGAGTAIVPPSVPPATVTAPTAAAIASRNDYNKRPSASLLNREQDLPERAKPFRQLLAKLAIALASAAKGSARTKMTHCQATKLQ</sequence>
<dbReference type="AlphaFoldDB" id="A0A2M4C8A6"/>
<name>A0A2M4C8A6_9DIPT</name>
<accession>A0A2M4C8A6</accession>
<dbReference type="EMBL" id="GGFJ01012393">
    <property type="protein sequence ID" value="MBW61534.1"/>
    <property type="molecule type" value="Transcribed_RNA"/>
</dbReference>
<proteinExistence type="predicted"/>
<protein>
    <submittedName>
        <fullName evidence="1">Putative secreted protein</fullName>
    </submittedName>
</protein>
<organism evidence="1">
    <name type="scientific">Anopheles marajoara</name>
    <dbReference type="NCBI Taxonomy" id="58244"/>
    <lineage>
        <taxon>Eukaryota</taxon>
        <taxon>Metazoa</taxon>
        <taxon>Ecdysozoa</taxon>
        <taxon>Arthropoda</taxon>
        <taxon>Hexapoda</taxon>
        <taxon>Insecta</taxon>
        <taxon>Pterygota</taxon>
        <taxon>Neoptera</taxon>
        <taxon>Endopterygota</taxon>
        <taxon>Diptera</taxon>
        <taxon>Nematocera</taxon>
        <taxon>Culicoidea</taxon>
        <taxon>Culicidae</taxon>
        <taxon>Anophelinae</taxon>
        <taxon>Anopheles</taxon>
    </lineage>
</organism>